<dbReference type="AlphaFoldDB" id="A0A7Y0Q3W6"/>
<dbReference type="RefSeq" id="WP_169101379.1">
    <property type="nucleotide sequence ID" value="NZ_JABBVZ010000067.1"/>
</dbReference>
<dbReference type="EMBL" id="JABBVZ010000067">
    <property type="protein sequence ID" value="NMP23795.1"/>
    <property type="molecule type" value="Genomic_DNA"/>
</dbReference>
<evidence type="ECO:0000313" key="2">
    <source>
        <dbReference type="Proteomes" id="UP000533476"/>
    </source>
</evidence>
<name>A0A7Y0Q3W6_9FIRM</name>
<accession>A0A7Y0Q3W6</accession>
<keyword evidence="2" id="KW-1185">Reference proteome</keyword>
<dbReference type="Proteomes" id="UP000533476">
    <property type="component" value="Unassembled WGS sequence"/>
</dbReference>
<reference evidence="1 2" key="1">
    <citation type="submission" date="2020-04" db="EMBL/GenBank/DDBJ databases">
        <authorList>
            <person name="Zhang R."/>
            <person name="Schippers A."/>
        </authorList>
    </citation>
    <scope>NUCLEOTIDE SEQUENCE [LARGE SCALE GENOMIC DNA]</scope>
    <source>
        <strain evidence="1 2">DSM 109850</strain>
    </source>
</reference>
<organism evidence="1 2">
    <name type="scientific">Sulfobacillus harzensis</name>
    <dbReference type="NCBI Taxonomy" id="2729629"/>
    <lineage>
        <taxon>Bacteria</taxon>
        <taxon>Bacillati</taxon>
        <taxon>Bacillota</taxon>
        <taxon>Clostridia</taxon>
        <taxon>Eubacteriales</taxon>
        <taxon>Clostridiales Family XVII. Incertae Sedis</taxon>
        <taxon>Sulfobacillus</taxon>
    </lineage>
</organism>
<evidence type="ECO:0000313" key="1">
    <source>
        <dbReference type="EMBL" id="NMP23795.1"/>
    </source>
</evidence>
<sequence>MSSVLEKSSDRTALLSFARDLVAQLEPPQAVDYKIRKDCPICRRFITQAQVTHPGTVDIVPQDGGWWQLVHTRCLRQFVAQSYGAEVVIDISGPESEQEGAR</sequence>
<proteinExistence type="predicted"/>
<protein>
    <submittedName>
        <fullName evidence="1">Uncharacterized protein</fullName>
    </submittedName>
</protein>
<gene>
    <name evidence="1" type="ORF">HIJ39_15765</name>
</gene>
<comment type="caution">
    <text evidence="1">The sequence shown here is derived from an EMBL/GenBank/DDBJ whole genome shotgun (WGS) entry which is preliminary data.</text>
</comment>